<dbReference type="KEGG" id="lpan:LPMP_352520"/>
<reference evidence="1 2" key="1">
    <citation type="journal article" date="2015" name="Sci. Rep.">
        <title>The genome of Leishmania panamensis: insights into genomics of the L. (Viannia) subgenus.</title>
        <authorList>
            <person name="Llanes A."/>
            <person name="Restrepo C.M."/>
            <person name="Vecchio G.D."/>
            <person name="Anguizola F.J."/>
            <person name="Lleonart R."/>
        </authorList>
    </citation>
    <scope>NUCLEOTIDE SEQUENCE [LARGE SCALE GENOMIC DNA]</scope>
    <source>
        <strain evidence="1 2">MHOM/PA/94/PSC-1</strain>
    </source>
</reference>
<dbReference type="OrthoDB" id="262235at2759"/>
<dbReference type="VEuPathDB" id="TriTrypDB:LPAL13_350031800"/>
<accession>A0A088S2A4</accession>
<keyword evidence="2" id="KW-1185">Reference proteome</keyword>
<protein>
    <submittedName>
        <fullName evidence="1">Uncharacterized protein</fullName>
    </submittedName>
</protein>
<proteinExistence type="predicted"/>
<sequence length="703" mass="75875">MLPSILEAIPNTGIDEAEKVLRQSWPSLLKLKGSAQARFCADAESFLKTQLTKRSAPIDTLTIFTIIYVAAVHAIHCGLAAPVRWITAHDSPFRPSMPVEHALPSRTEAARVIASVCEQLLLANAKVASMYFSKLLRETAMGVPLLALVLRAYGEAAVDVLSARSEDRQDLQSCVEHLALATHTFSDSTSDDALTIAHPILLHVARVSGCTQDAMQLLCRPIYSVNPMLTGIGLSDYIAYYAEAALLLAAHEQYASAMYALVPVSRLPPSRGTEEGEIGSCDGIGEEDVPPWLDELEDEEADVHDPAPQSGSYAADSSRTSVSGAYSSLPAQQLLLLYPWYRTERIGATRKYTIEPKDGITEVGAFGWRGILAPSAIEREIDRRIAAWANRLGIVLLAAAFGGGSPRGVMALAEPVRRRVVDDEEAPSIWTGMASAIAGHVCFPHPLFGLLTETTPVSLQSFVHIATTNRAASARVYTDLLVAIARRDAENAQRCLGNASNVALFTADLTLDVVRATVLCQLPRHILLDVARMYAHVPMQMLLDRIQLTRAAAKANGATPANESEEEEKALNPATMENRYTLVQLLVNMCATGDLASSHICVAAAPAADATAIAHVTFYPVEEVVKQLNSGTASFSVTTASVKWMLPSSAARLQRCAHVVQFPIHQYTGACPDTSLVPMLAQLQELQRVVDADAEEIRDTGLV</sequence>
<organism evidence="1 2">
    <name type="scientific">Leishmania panamensis</name>
    <dbReference type="NCBI Taxonomy" id="5679"/>
    <lineage>
        <taxon>Eukaryota</taxon>
        <taxon>Discoba</taxon>
        <taxon>Euglenozoa</taxon>
        <taxon>Kinetoplastea</taxon>
        <taxon>Metakinetoplastina</taxon>
        <taxon>Trypanosomatida</taxon>
        <taxon>Trypanosomatidae</taxon>
        <taxon>Leishmaniinae</taxon>
        <taxon>Leishmania</taxon>
        <taxon>Leishmania guyanensis species complex</taxon>
    </lineage>
</organism>
<dbReference type="GeneID" id="22579281"/>
<dbReference type="AlphaFoldDB" id="A0A088S2A4"/>
<gene>
    <name evidence="1" type="ORF">LPMP_352520</name>
</gene>
<evidence type="ECO:0000313" key="1">
    <source>
        <dbReference type="EMBL" id="AIO02389.1"/>
    </source>
</evidence>
<dbReference type="RefSeq" id="XP_010703189.1">
    <property type="nucleotide sequence ID" value="XM_010704887.1"/>
</dbReference>
<dbReference type="VEuPathDB" id="TriTrypDB:LPMP_352520"/>
<dbReference type="eggNOG" id="ENOG502SJIX">
    <property type="taxonomic scope" value="Eukaryota"/>
</dbReference>
<dbReference type="Proteomes" id="UP000063063">
    <property type="component" value="Chromosome 35"/>
</dbReference>
<dbReference type="EMBL" id="CP009404">
    <property type="protein sequence ID" value="AIO02389.1"/>
    <property type="molecule type" value="Genomic_DNA"/>
</dbReference>
<evidence type="ECO:0000313" key="2">
    <source>
        <dbReference type="Proteomes" id="UP000063063"/>
    </source>
</evidence>
<name>A0A088S2A4_LEIPA</name>